<comment type="subcellular location">
    <subcellularLocation>
        <location evidence="1">Membrane</location>
        <topology evidence="1">Multi-pass membrane protein</topology>
    </subcellularLocation>
</comment>
<comment type="caution">
    <text evidence="7">The sequence shown here is derived from an EMBL/GenBank/DDBJ whole genome shotgun (WGS) entry which is preliminary data.</text>
</comment>
<evidence type="ECO:0000256" key="5">
    <source>
        <dbReference type="SAM" id="Phobius"/>
    </source>
</evidence>
<feature type="transmembrane region" description="Helical" evidence="5">
    <location>
        <begin position="240"/>
        <end position="262"/>
    </location>
</feature>
<name>A0A6M0RT78_9CYAN</name>
<feature type="transmembrane region" description="Helical" evidence="5">
    <location>
        <begin position="6"/>
        <end position="25"/>
    </location>
</feature>
<feature type="transmembrane region" description="Helical" evidence="5">
    <location>
        <begin position="129"/>
        <end position="146"/>
    </location>
</feature>
<feature type="transmembrane region" description="Helical" evidence="5">
    <location>
        <begin position="333"/>
        <end position="351"/>
    </location>
</feature>
<feature type="transmembrane region" description="Helical" evidence="5">
    <location>
        <begin position="209"/>
        <end position="233"/>
    </location>
</feature>
<feature type="transmembrane region" description="Helical" evidence="5">
    <location>
        <begin position="167"/>
        <end position="189"/>
    </location>
</feature>
<feature type="domain" description="Sodium/calcium exchanger membrane region" evidence="6">
    <location>
        <begin position="176"/>
        <end position="318"/>
    </location>
</feature>
<dbReference type="InterPro" id="IPR004481">
    <property type="entry name" value="K/Na/Ca-exchanger"/>
</dbReference>
<dbReference type="InterPro" id="IPR044880">
    <property type="entry name" value="NCX_ion-bd_dom_sf"/>
</dbReference>
<dbReference type="NCBIfam" id="TIGR00367">
    <property type="entry name" value="calcium/sodium antiporter"/>
    <property type="match status" value="1"/>
</dbReference>
<dbReference type="RefSeq" id="WP_163665458.1">
    <property type="nucleotide sequence ID" value="NZ_QXHD01000004.1"/>
</dbReference>
<keyword evidence="4 5" id="KW-0472">Membrane</keyword>
<dbReference type="PANTHER" id="PTHR10846">
    <property type="entry name" value="SODIUM/POTASSIUM/CALCIUM EXCHANGER"/>
    <property type="match status" value="1"/>
</dbReference>
<dbReference type="GO" id="GO:0008273">
    <property type="term" value="F:calcium, potassium:sodium antiporter activity"/>
    <property type="evidence" value="ECO:0007669"/>
    <property type="project" value="TreeGrafter"/>
</dbReference>
<protein>
    <submittedName>
        <fullName evidence="7">Sodium:calcium antiporter</fullName>
    </submittedName>
</protein>
<dbReference type="AlphaFoldDB" id="A0A6M0RT78"/>
<dbReference type="GO" id="GO:0006874">
    <property type="term" value="P:intracellular calcium ion homeostasis"/>
    <property type="evidence" value="ECO:0007669"/>
    <property type="project" value="TreeGrafter"/>
</dbReference>
<evidence type="ECO:0000256" key="1">
    <source>
        <dbReference type="ARBA" id="ARBA00004141"/>
    </source>
</evidence>
<dbReference type="PANTHER" id="PTHR10846:SF8">
    <property type="entry name" value="INNER MEMBRANE PROTEIN YRBG"/>
    <property type="match status" value="1"/>
</dbReference>
<evidence type="ECO:0000259" key="6">
    <source>
        <dbReference type="Pfam" id="PF01699"/>
    </source>
</evidence>
<evidence type="ECO:0000256" key="4">
    <source>
        <dbReference type="ARBA" id="ARBA00023136"/>
    </source>
</evidence>
<feature type="transmembrane region" description="Helical" evidence="5">
    <location>
        <begin position="37"/>
        <end position="61"/>
    </location>
</feature>
<proteinExistence type="predicted"/>
<keyword evidence="8" id="KW-1185">Reference proteome</keyword>
<evidence type="ECO:0000313" key="7">
    <source>
        <dbReference type="EMBL" id="NEZ59454.1"/>
    </source>
</evidence>
<organism evidence="7 8">
    <name type="scientific">Adonisia turfae CCMR0081</name>
    <dbReference type="NCBI Taxonomy" id="2292702"/>
    <lineage>
        <taxon>Bacteria</taxon>
        <taxon>Bacillati</taxon>
        <taxon>Cyanobacteriota</taxon>
        <taxon>Adonisia</taxon>
        <taxon>Adonisia turfae</taxon>
    </lineage>
</organism>
<dbReference type="Gene3D" id="1.20.1420.30">
    <property type="entry name" value="NCX, central ion-binding region"/>
    <property type="match status" value="2"/>
</dbReference>
<gene>
    <name evidence="7" type="ORF">DXZ20_28175</name>
</gene>
<feature type="transmembrane region" description="Helical" evidence="5">
    <location>
        <begin position="304"/>
        <end position="321"/>
    </location>
</feature>
<evidence type="ECO:0000256" key="3">
    <source>
        <dbReference type="ARBA" id="ARBA00022989"/>
    </source>
</evidence>
<feature type="transmembrane region" description="Helical" evidence="5">
    <location>
        <begin position="73"/>
        <end position="95"/>
    </location>
</feature>
<dbReference type="InterPro" id="IPR004837">
    <property type="entry name" value="NaCa_Exmemb"/>
</dbReference>
<dbReference type="GO" id="GO:0005886">
    <property type="term" value="C:plasma membrane"/>
    <property type="evidence" value="ECO:0007669"/>
    <property type="project" value="TreeGrafter"/>
</dbReference>
<dbReference type="Proteomes" id="UP000481033">
    <property type="component" value="Unassembled WGS sequence"/>
</dbReference>
<reference evidence="7 8" key="1">
    <citation type="journal article" date="2020" name="Microb. Ecol.">
        <title>Ecogenomics of the Marine Benthic Filamentous Cyanobacterium Adonisia.</title>
        <authorList>
            <person name="Walter J.M."/>
            <person name="Coutinho F.H."/>
            <person name="Leomil L."/>
            <person name="Hargreaves P.I."/>
            <person name="Campeao M.E."/>
            <person name="Vieira V.V."/>
            <person name="Silva B.S."/>
            <person name="Fistarol G.O."/>
            <person name="Salomon P.S."/>
            <person name="Sawabe T."/>
            <person name="Mino S."/>
            <person name="Hosokawa M."/>
            <person name="Miyashita H."/>
            <person name="Maruyama F."/>
            <person name="van Verk M.C."/>
            <person name="Dutilh B.E."/>
            <person name="Thompson C.C."/>
            <person name="Thompson F.L."/>
        </authorList>
    </citation>
    <scope>NUCLEOTIDE SEQUENCE [LARGE SCALE GENOMIC DNA]</scope>
    <source>
        <strain evidence="7 8">CCMR0081</strain>
    </source>
</reference>
<dbReference type="GO" id="GO:0005262">
    <property type="term" value="F:calcium channel activity"/>
    <property type="evidence" value="ECO:0007669"/>
    <property type="project" value="TreeGrafter"/>
</dbReference>
<evidence type="ECO:0000256" key="2">
    <source>
        <dbReference type="ARBA" id="ARBA00022692"/>
    </source>
</evidence>
<keyword evidence="3 5" id="KW-1133">Transmembrane helix</keyword>
<feature type="domain" description="Sodium/calcium exchanger membrane region" evidence="6">
    <location>
        <begin position="3"/>
        <end position="141"/>
    </location>
</feature>
<feature type="transmembrane region" description="Helical" evidence="5">
    <location>
        <begin position="274"/>
        <end position="292"/>
    </location>
</feature>
<keyword evidence="2 5" id="KW-0812">Transmembrane</keyword>
<evidence type="ECO:0000313" key="8">
    <source>
        <dbReference type="Proteomes" id="UP000481033"/>
    </source>
</evidence>
<dbReference type="EMBL" id="QXHD01000004">
    <property type="protein sequence ID" value="NEZ59454.1"/>
    <property type="molecule type" value="Genomic_DNA"/>
</dbReference>
<dbReference type="Pfam" id="PF01699">
    <property type="entry name" value="Na_Ca_ex"/>
    <property type="match status" value="2"/>
</dbReference>
<accession>A0A6M0RT78</accession>
<sequence length="363" mass="38422">MTATVFLILGIVFLVVGADFLVRGASNLAAMVRISPLVIGLTVVAFGTSAPELAVSLHASFNDQTQLAVGNVVGSNICNVLLILGASALVAPLVVAQQLIRLDVPIMIGVSGLVFLFSLDGFIDTSDGVVLVLGGLSYTFFLLFQSRREQNPEVQDEYAQEYGPREFAWSKVGIEFLAFLGGMACLVVGSQLLVRGAVTIAEALEVNPIIIGLTIVAFGTSLPELATSIVASLRGERDIAVGNVVGSNIFNILVVLGVTSALSPNGIAIEPSVLAFDIPVMIGVAIMCFPICFNDNLVSRWEGVLLLAYYLAYTLYLVMKSTEHGSTVMFGSALKYVIVPLTILGLMAITLRSRMNSSKSKGL</sequence>